<comment type="caution">
    <text evidence="6">The sequence shown here is derived from an EMBL/GenBank/DDBJ whole genome shotgun (WGS) entry which is preliminary data.</text>
</comment>
<dbReference type="RefSeq" id="WP_379902289.1">
    <property type="nucleotide sequence ID" value="NZ_JBHRTR010000028.1"/>
</dbReference>
<dbReference type="InterPro" id="IPR000847">
    <property type="entry name" value="LysR_HTH_N"/>
</dbReference>
<comment type="similarity">
    <text evidence="1">Belongs to the LysR transcriptional regulatory family.</text>
</comment>
<keyword evidence="7" id="KW-1185">Reference proteome</keyword>
<evidence type="ECO:0000313" key="7">
    <source>
        <dbReference type="Proteomes" id="UP001595528"/>
    </source>
</evidence>
<reference evidence="7" key="1">
    <citation type="journal article" date="2019" name="Int. J. Syst. Evol. Microbiol.">
        <title>The Global Catalogue of Microorganisms (GCM) 10K type strain sequencing project: providing services to taxonomists for standard genome sequencing and annotation.</title>
        <authorList>
            <consortium name="The Broad Institute Genomics Platform"/>
            <consortium name="The Broad Institute Genome Sequencing Center for Infectious Disease"/>
            <person name="Wu L."/>
            <person name="Ma J."/>
        </authorList>
    </citation>
    <scope>NUCLEOTIDE SEQUENCE [LARGE SCALE GENOMIC DNA]</scope>
    <source>
        <strain evidence="7">KCTC 42964</strain>
    </source>
</reference>
<dbReference type="InterPro" id="IPR050389">
    <property type="entry name" value="LysR-type_TF"/>
</dbReference>
<dbReference type="EMBL" id="JBHRTR010000028">
    <property type="protein sequence ID" value="MFC3228819.1"/>
    <property type="molecule type" value="Genomic_DNA"/>
</dbReference>
<keyword evidence="4" id="KW-0804">Transcription</keyword>
<dbReference type="InterPro" id="IPR037402">
    <property type="entry name" value="YidZ_PBP2"/>
</dbReference>
<dbReference type="PROSITE" id="PS50931">
    <property type="entry name" value="HTH_LYSR"/>
    <property type="match status" value="1"/>
</dbReference>
<evidence type="ECO:0000256" key="1">
    <source>
        <dbReference type="ARBA" id="ARBA00009437"/>
    </source>
</evidence>
<dbReference type="PRINTS" id="PR00039">
    <property type="entry name" value="HTHLYSR"/>
</dbReference>
<evidence type="ECO:0000313" key="6">
    <source>
        <dbReference type="EMBL" id="MFC3228819.1"/>
    </source>
</evidence>
<dbReference type="Gene3D" id="1.10.10.10">
    <property type="entry name" value="Winged helix-like DNA-binding domain superfamily/Winged helix DNA-binding domain"/>
    <property type="match status" value="1"/>
</dbReference>
<gene>
    <name evidence="6" type="ORF">ACFOGJ_16360</name>
</gene>
<dbReference type="Proteomes" id="UP001595528">
    <property type="component" value="Unassembled WGS sequence"/>
</dbReference>
<sequence>MMHLSRIDLNLFVVFDAIYAEGGVTRAAERLNLTQPAVSHALARLRETFGDPLFERQGRVLVPSPLARNIAGRVRQTLQAMEGLVNEGRAFDPVAAPRRFVIGMRDMLESVLLPPLAAQVAQEAPAVELTSALVLRRRMEAELAAGTIDAALDVFVPQAGAARRQLIARDEIVVAARRDHPDLRGGLDLATYLRLPHVLVTSRRHGMGMEDIELRRANQKRRIRVRSQHYFAACRIVERSDMLLTLTARSARLLARQAGIQLHPFPGGMPPFELYLYWDPRLEEDPAGRWLRDQILRALAA</sequence>
<evidence type="ECO:0000259" key="5">
    <source>
        <dbReference type="PROSITE" id="PS50931"/>
    </source>
</evidence>
<dbReference type="InterPro" id="IPR036388">
    <property type="entry name" value="WH-like_DNA-bd_sf"/>
</dbReference>
<dbReference type="Pfam" id="PF03466">
    <property type="entry name" value="LysR_substrate"/>
    <property type="match status" value="1"/>
</dbReference>
<name>A0ABV7L318_9PROT</name>
<evidence type="ECO:0000256" key="4">
    <source>
        <dbReference type="ARBA" id="ARBA00023163"/>
    </source>
</evidence>
<proteinExistence type="inferred from homology"/>
<feature type="domain" description="HTH lysR-type" evidence="5">
    <location>
        <begin position="7"/>
        <end position="64"/>
    </location>
</feature>
<dbReference type="PANTHER" id="PTHR30118">
    <property type="entry name" value="HTH-TYPE TRANSCRIPTIONAL REGULATOR LEUO-RELATED"/>
    <property type="match status" value="1"/>
</dbReference>
<dbReference type="Pfam" id="PF00126">
    <property type="entry name" value="HTH_1"/>
    <property type="match status" value="1"/>
</dbReference>
<dbReference type="SUPFAM" id="SSF53850">
    <property type="entry name" value="Periplasmic binding protein-like II"/>
    <property type="match status" value="1"/>
</dbReference>
<dbReference type="InterPro" id="IPR005119">
    <property type="entry name" value="LysR_subst-bd"/>
</dbReference>
<evidence type="ECO:0000256" key="2">
    <source>
        <dbReference type="ARBA" id="ARBA00023015"/>
    </source>
</evidence>
<accession>A0ABV7L318</accession>
<protein>
    <submittedName>
        <fullName evidence="6">LysR family transcriptional regulator</fullName>
    </submittedName>
</protein>
<dbReference type="InterPro" id="IPR036390">
    <property type="entry name" value="WH_DNA-bd_sf"/>
</dbReference>
<dbReference type="CDD" id="cd08417">
    <property type="entry name" value="PBP2_Nitroaromatics_like"/>
    <property type="match status" value="1"/>
</dbReference>
<dbReference type="SUPFAM" id="SSF46785">
    <property type="entry name" value="Winged helix' DNA-binding domain"/>
    <property type="match status" value="1"/>
</dbReference>
<evidence type="ECO:0000256" key="3">
    <source>
        <dbReference type="ARBA" id="ARBA00023125"/>
    </source>
</evidence>
<keyword evidence="3" id="KW-0238">DNA-binding</keyword>
<dbReference type="PANTHER" id="PTHR30118:SF15">
    <property type="entry name" value="TRANSCRIPTIONAL REGULATORY PROTEIN"/>
    <property type="match status" value="1"/>
</dbReference>
<dbReference type="Gene3D" id="3.40.190.10">
    <property type="entry name" value="Periplasmic binding protein-like II"/>
    <property type="match status" value="2"/>
</dbReference>
<keyword evidence="2" id="KW-0805">Transcription regulation</keyword>
<organism evidence="6 7">
    <name type="scientific">Marinibaculum pumilum</name>
    <dbReference type="NCBI Taxonomy" id="1766165"/>
    <lineage>
        <taxon>Bacteria</taxon>
        <taxon>Pseudomonadati</taxon>
        <taxon>Pseudomonadota</taxon>
        <taxon>Alphaproteobacteria</taxon>
        <taxon>Rhodospirillales</taxon>
        <taxon>Rhodospirillaceae</taxon>
        <taxon>Marinibaculum</taxon>
    </lineage>
</organism>